<dbReference type="Pfam" id="PF14295">
    <property type="entry name" value="PAN_4"/>
    <property type="match status" value="2"/>
</dbReference>
<feature type="chain" id="PRO_5008771435" description="Apple domain-containing protein" evidence="1">
    <location>
        <begin position="23"/>
        <end position="279"/>
    </location>
</feature>
<sequence length="279" mass="30385">MSRSSSTPLLLLCLAGLQFALAYDVFDGYYPALYKVDFIGNDIPVNGTIGKLSISMSDCATLCNATSECRGFTYQKRASTELSTCFVKSMMVGVGTDTSAFVNADPYSYIRRSVAADVSGYPKHEVGYDYPGNDIQSSIAVKDAAACGQECNKATNCAGFVYYPIPFSGQIYNQQATVGAGTCAIKTAMKGEVPVSSRSEIQAYHKYMRDQDGDEGEVPVSSRIRDPSLSQVSGSLHSVSLSRPQLLDYLVPPVAQVQPVMRTEWRVKNEHVLVRWIIS</sequence>
<evidence type="ECO:0000313" key="5">
    <source>
        <dbReference type="Proteomes" id="UP000011087"/>
    </source>
</evidence>
<keyword evidence="5" id="KW-1185">Reference proteome</keyword>
<dbReference type="GeneID" id="17305282"/>
<feature type="domain" description="Apple" evidence="2">
    <location>
        <begin position="129"/>
        <end position="164"/>
    </location>
</feature>
<reference evidence="4" key="3">
    <citation type="submission" date="2015-06" db="UniProtKB">
        <authorList>
            <consortium name="EnsemblProtists"/>
        </authorList>
    </citation>
    <scope>IDENTIFICATION</scope>
</reference>
<dbReference type="RefSeq" id="XP_005835613.1">
    <property type="nucleotide sequence ID" value="XM_005835556.1"/>
</dbReference>
<dbReference type="AlphaFoldDB" id="L1JJD2"/>
<evidence type="ECO:0000259" key="2">
    <source>
        <dbReference type="Pfam" id="PF14295"/>
    </source>
</evidence>
<evidence type="ECO:0000256" key="1">
    <source>
        <dbReference type="SAM" id="SignalP"/>
    </source>
</evidence>
<dbReference type="InterPro" id="IPR003609">
    <property type="entry name" value="Pan_app"/>
</dbReference>
<organism evidence="3">
    <name type="scientific">Guillardia theta (strain CCMP2712)</name>
    <name type="common">Cryptophyte</name>
    <dbReference type="NCBI Taxonomy" id="905079"/>
    <lineage>
        <taxon>Eukaryota</taxon>
        <taxon>Cryptophyceae</taxon>
        <taxon>Pyrenomonadales</taxon>
        <taxon>Geminigeraceae</taxon>
        <taxon>Guillardia</taxon>
    </lineage>
</organism>
<proteinExistence type="predicted"/>
<feature type="signal peptide" evidence="1">
    <location>
        <begin position="1"/>
        <end position="22"/>
    </location>
</feature>
<evidence type="ECO:0000313" key="4">
    <source>
        <dbReference type="EnsemblProtists" id="EKX48633"/>
    </source>
</evidence>
<dbReference type="HOGENOM" id="CLU_087134_0_0_1"/>
<feature type="domain" description="Apple" evidence="2">
    <location>
        <begin position="36"/>
        <end position="85"/>
    </location>
</feature>
<gene>
    <name evidence="3" type="ORF">GUITHDRAFT_105778</name>
</gene>
<evidence type="ECO:0000313" key="3">
    <source>
        <dbReference type="EMBL" id="EKX48633.1"/>
    </source>
</evidence>
<dbReference type="KEGG" id="gtt:GUITHDRAFT_105778"/>
<name>L1JJD2_GUITC</name>
<keyword evidence="1" id="KW-0732">Signal</keyword>
<dbReference type="EnsemblProtists" id="EKX48633">
    <property type="protein sequence ID" value="EKX48633"/>
    <property type="gene ID" value="GUITHDRAFT_105778"/>
</dbReference>
<dbReference type="PaxDb" id="55529-EKX48633"/>
<dbReference type="Proteomes" id="UP000011087">
    <property type="component" value="Unassembled WGS sequence"/>
</dbReference>
<reference evidence="3 5" key="1">
    <citation type="journal article" date="2012" name="Nature">
        <title>Algal genomes reveal evolutionary mosaicism and the fate of nucleomorphs.</title>
        <authorList>
            <consortium name="DOE Joint Genome Institute"/>
            <person name="Curtis B.A."/>
            <person name="Tanifuji G."/>
            <person name="Burki F."/>
            <person name="Gruber A."/>
            <person name="Irimia M."/>
            <person name="Maruyama S."/>
            <person name="Arias M.C."/>
            <person name="Ball S.G."/>
            <person name="Gile G.H."/>
            <person name="Hirakawa Y."/>
            <person name="Hopkins J.F."/>
            <person name="Kuo A."/>
            <person name="Rensing S.A."/>
            <person name="Schmutz J."/>
            <person name="Symeonidi A."/>
            <person name="Elias M."/>
            <person name="Eveleigh R.J."/>
            <person name="Herman E.K."/>
            <person name="Klute M.J."/>
            <person name="Nakayama T."/>
            <person name="Obornik M."/>
            <person name="Reyes-Prieto A."/>
            <person name="Armbrust E.V."/>
            <person name="Aves S.J."/>
            <person name="Beiko R.G."/>
            <person name="Coutinho P."/>
            <person name="Dacks J.B."/>
            <person name="Durnford D.G."/>
            <person name="Fast N.M."/>
            <person name="Green B.R."/>
            <person name="Grisdale C.J."/>
            <person name="Hempel F."/>
            <person name="Henrissat B."/>
            <person name="Hoppner M.P."/>
            <person name="Ishida K."/>
            <person name="Kim E."/>
            <person name="Koreny L."/>
            <person name="Kroth P.G."/>
            <person name="Liu Y."/>
            <person name="Malik S.B."/>
            <person name="Maier U.G."/>
            <person name="McRose D."/>
            <person name="Mock T."/>
            <person name="Neilson J.A."/>
            <person name="Onodera N.T."/>
            <person name="Poole A.M."/>
            <person name="Pritham E.J."/>
            <person name="Richards T.A."/>
            <person name="Rocap G."/>
            <person name="Roy S.W."/>
            <person name="Sarai C."/>
            <person name="Schaack S."/>
            <person name="Shirato S."/>
            <person name="Slamovits C.H."/>
            <person name="Spencer D.F."/>
            <person name="Suzuki S."/>
            <person name="Worden A.Z."/>
            <person name="Zauner S."/>
            <person name="Barry K."/>
            <person name="Bell C."/>
            <person name="Bharti A.K."/>
            <person name="Crow J.A."/>
            <person name="Grimwood J."/>
            <person name="Kramer R."/>
            <person name="Lindquist E."/>
            <person name="Lucas S."/>
            <person name="Salamov A."/>
            <person name="McFadden G.I."/>
            <person name="Lane C.E."/>
            <person name="Keeling P.J."/>
            <person name="Gray M.W."/>
            <person name="Grigoriev I.V."/>
            <person name="Archibald J.M."/>
        </authorList>
    </citation>
    <scope>NUCLEOTIDE SEQUENCE</scope>
    <source>
        <strain evidence="3 5">CCMP2712</strain>
    </source>
</reference>
<accession>L1JJD2</accession>
<dbReference type="Gene3D" id="3.50.4.10">
    <property type="entry name" value="Hepatocyte Growth Factor"/>
    <property type="match status" value="2"/>
</dbReference>
<protein>
    <recommendedName>
        <fullName evidence="2">Apple domain-containing protein</fullName>
    </recommendedName>
</protein>
<reference evidence="5" key="2">
    <citation type="submission" date="2012-11" db="EMBL/GenBank/DDBJ databases">
        <authorList>
            <person name="Kuo A."/>
            <person name="Curtis B.A."/>
            <person name="Tanifuji G."/>
            <person name="Burki F."/>
            <person name="Gruber A."/>
            <person name="Irimia M."/>
            <person name="Maruyama S."/>
            <person name="Arias M.C."/>
            <person name="Ball S.G."/>
            <person name="Gile G.H."/>
            <person name="Hirakawa Y."/>
            <person name="Hopkins J.F."/>
            <person name="Rensing S.A."/>
            <person name="Schmutz J."/>
            <person name="Symeonidi A."/>
            <person name="Elias M."/>
            <person name="Eveleigh R.J."/>
            <person name="Herman E.K."/>
            <person name="Klute M.J."/>
            <person name="Nakayama T."/>
            <person name="Obornik M."/>
            <person name="Reyes-Prieto A."/>
            <person name="Armbrust E.V."/>
            <person name="Aves S.J."/>
            <person name="Beiko R.G."/>
            <person name="Coutinho P."/>
            <person name="Dacks J.B."/>
            <person name="Durnford D.G."/>
            <person name="Fast N.M."/>
            <person name="Green B.R."/>
            <person name="Grisdale C."/>
            <person name="Hempe F."/>
            <person name="Henrissat B."/>
            <person name="Hoppner M.P."/>
            <person name="Ishida K.-I."/>
            <person name="Kim E."/>
            <person name="Koreny L."/>
            <person name="Kroth P.G."/>
            <person name="Liu Y."/>
            <person name="Malik S.-B."/>
            <person name="Maier U.G."/>
            <person name="McRose D."/>
            <person name="Mock T."/>
            <person name="Neilson J.A."/>
            <person name="Onodera N.T."/>
            <person name="Poole A.M."/>
            <person name="Pritham E.J."/>
            <person name="Richards T.A."/>
            <person name="Rocap G."/>
            <person name="Roy S.W."/>
            <person name="Sarai C."/>
            <person name="Schaack S."/>
            <person name="Shirato S."/>
            <person name="Slamovits C.H."/>
            <person name="Spencer D.F."/>
            <person name="Suzuki S."/>
            <person name="Worden A.Z."/>
            <person name="Zauner S."/>
            <person name="Barry K."/>
            <person name="Bell C."/>
            <person name="Bharti A.K."/>
            <person name="Crow J.A."/>
            <person name="Grimwood J."/>
            <person name="Kramer R."/>
            <person name="Lindquist E."/>
            <person name="Lucas S."/>
            <person name="Salamov A."/>
            <person name="McFadden G.I."/>
            <person name="Lane C.E."/>
            <person name="Keeling P.J."/>
            <person name="Gray M.W."/>
            <person name="Grigoriev I.V."/>
            <person name="Archibald J.M."/>
        </authorList>
    </citation>
    <scope>NUCLEOTIDE SEQUENCE</scope>
    <source>
        <strain evidence="5">CCMP2712</strain>
    </source>
</reference>
<dbReference type="EMBL" id="JH992985">
    <property type="protein sequence ID" value="EKX48633.1"/>
    <property type="molecule type" value="Genomic_DNA"/>
</dbReference>